<dbReference type="InterPro" id="IPR058740">
    <property type="entry name" value="MurL_N"/>
</dbReference>
<proteinExistence type="predicted"/>
<evidence type="ECO:0008006" key="5">
    <source>
        <dbReference type="Google" id="ProtNLM"/>
    </source>
</evidence>
<dbReference type="Proteomes" id="UP001191004">
    <property type="component" value="Unassembled WGS sequence"/>
</dbReference>
<evidence type="ECO:0000259" key="2">
    <source>
        <dbReference type="Pfam" id="PF26299"/>
    </source>
</evidence>
<organism evidence="3 4">
    <name type="scientific">Candidatus Nanosyncoccus nanoralicus</name>
    <dbReference type="NCBI Taxonomy" id="2171996"/>
    <lineage>
        <taxon>Bacteria</taxon>
        <taxon>Candidatus Saccharimonadota</taxon>
        <taxon>Candidatus Nanosyncoccalia</taxon>
        <taxon>Candidatus Nanosyncoccales</taxon>
        <taxon>Candidatus Nanosyncoccaceae</taxon>
        <taxon>Candidatus Nanosyncoccus</taxon>
    </lineage>
</organism>
<evidence type="ECO:0000313" key="4">
    <source>
        <dbReference type="Proteomes" id="UP001191004"/>
    </source>
</evidence>
<feature type="domain" description="MurL N-terminal" evidence="2">
    <location>
        <begin position="29"/>
        <end position="313"/>
    </location>
</feature>
<dbReference type="InterPro" id="IPR058741">
    <property type="entry name" value="MurL_C"/>
</dbReference>
<evidence type="ECO:0000313" key="3">
    <source>
        <dbReference type="EMBL" id="RYC73382.1"/>
    </source>
</evidence>
<sequence length="540" mass="61879">MIASNFSSILGSLNKKPTQPAPTVAPSKDAVFRFLSYYFDRSTYTATFVYQGIDNIIFTEKVFFAPKPGTNTSSFNLLDDPSLTELLDQAMFLAFILIGTSYYKAHPTQNIRLDRPLDDFQARFFSTVFQEGLSQYAFENRLTRTQLATFKSALRFQNKPAVEYRGQGVLALQSGGKDSLLVAELLNEHNINFVPWYISSSPDRSHPNVIDHLSDGFNHQKASVIYRQIDHLHLQQTGGFNGHIPVTFIVESLALIQAILNNQNVILTSIGREGEEPHAMIGDLPVNHQWSKTWQAEQLMTEYIKRYLSPDLHLGSPIRHLSELRIADLFVQKCWQKYGYSFSSCNEANYKQNKQNNTLKWCGHCAKCANSYLLFCPFIPPQFLQSLFGDQDLFLDQNLTQIFKGLLGVGGEMKPFECVGSVEELRSAYHHRMITPPIPVPQNPSQKDGQVTYWQPVYANLPFMVPESNFNYLAESANQEYFRNFYTTYQSENTSEQTMAHNEQLAKSHQKADQILAMIERRKQLEQLRRTGRQRQRDLE</sequence>
<dbReference type="RefSeq" id="WP_129604958.1">
    <property type="nucleotide sequence ID" value="NZ_PRLL01000015.1"/>
</dbReference>
<evidence type="ECO:0000259" key="1">
    <source>
        <dbReference type="Pfam" id="PF26298"/>
    </source>
</evidence>
<protein>
    <recommendedName>
        <fullName evidence="5">UDP-N-acetyl-alpha-D-muramoyl-L-alanyl-L-glutamate epimerase</fullName>
    </recommendedName>
</protein>
<reference evidence="3 4" key="2">
    <citation type="journal article" date="2020" name="Cell Rep.">
        <title>Acquisition and Adaptation of Ultra-small Parasitic Reduced Genome Bacteria to Mammalian Hosts.</title>
        <authorList>
            <person name="McLean J.S."/>
            <person name="Bor B."/>
            <person name="Kerns K.A."/>
            <person name="Liu Q."/>
            <person name="To T.T."/>
            <person name="Solden L."/>
            <person name="Hendrickson E.L."/>
            <person name="Wrighton K."/>
            <person name="Shi W."/>
            <person name="He X."/>
        </authorList>
    </citation>
    <scope>NUCLEOTIDE SEQUENCE [LARGE SCALE GENOMIC DNA]</scope>
    <source>
        <strain evidence="3 4">TM7_KMM_G3_1_HOT_351</strain>
    </source>
</reference>
<accession>A0ABY0FM50</accession>
<dbReference type="Pfam" id="PF26298">
    <property type="entry name" value="MurL_epimerase_C"/>
    <property type="match status" value="1"/>
</dbReference>
<dbReference type="Pfam" id="PF26299">
    <property type="entry name" value="MurL_N"/>
    <property type="match status" value="1"/>
</dbReference>
<comment type="caution">
    <text evidence="3">The sequence shown here is derived from an EMBL/GenBank/DDBJ whole genome shotgun (WGS) entry which is preliminary data.</text>
</comment>
<reference evidence="3 4" key="1">
    <citation type="journal article" date="2018" name="bioRxiv">
        <title>Evidence of independent acquisition and adaption of ultra-small bacteria to human hosts across the highly diverse yet reduced genomes of the phylum Saccharibacteria.</title>
        <authorList>
            <person name="McLean J.S."/>
            <person name="Bor B."/>
            <person name="To T.T."/>
            <person name="Liu Q."/>
            <person name="Kearns K.A."/>
            <person name="Solden L.M."/>
            <person name="Wrighton K.C."/>
            <person name="He X."/>
            <person name="Shi W."/>
        </authorList>
    </citation>
    <scope>NUCLEOTIDE SEQUENCE [LARGE SCALE GENOMIC DNA]</scope>
    <source>
        <strain evidence="3 4">TM7_KMM_G3_1_HOT_351</strain>
    </source>
</reference>
<name>A0ABY0FM50_9BACT</name>
<feature type="domain" description="MurL C-terminal" evidence="1">
    <location>
        <begin position="342"/>
        <end position="431"/>
    </location>
</feature>
<keyword evidence="4" id="KW-1185">Reference proteome</keyword>
<gene>
    <name evidence="3" type="ORF">G3KMM_00429</name>
</gene>
<dbReference type="EMBL" id="PRLL01000015">
    <property type="protein sequence ID" value="RYC73382.1"/>
    <property type="molecule type" value="Genomic_DNA"/>
</dbReference>